<dbReference type="Gene3D" id="3.40.50.10800">
    <property type="entry name" value="NadA-like"/>
    <property type="match status" value="3"/>
</dbReference>
<reference evidence="10 11" key="1">
    <citation type="journal article" date="2015" name="Nature">
        <title>rRNA introns, odd ribosomes, and small enigmatic genomes across a large radiation of phyla.</title>
        <authorList>
            <person name="Brown C.T."/>
            <person name="Hug L.A."/>
            <person name="Thomas B.C."/>
            <person name="Sharon I."/>
            <person name="Castelle C.J."/>
            <person name="Singh A."/>
            <person name="Wilkins M.J."/>
            <person name="Williams K.H."/>
            <person name="Banfield J.F."/>
        </authorList>
    </citation>
    <scope>NUCLEOTIDE SEQUENCE [LARGE SCALE GENOMIC DNA]</scope>
</reference>
<organism evidence="10 11">
    <name type="scientific">Berkelbacteria bacterium GW2011_GWA2_46_7</name>
    <dbReference type="NCBI Taxonomy" id="1618335"/>
    <lineage>
        <taxon>Bacteria</taxon>
        <taxon>Candidatus Berkelbacteria</taxon>
    </lineage>
</organism>
<dbReference type="GO" id="GO:0046872">
    <property type="term" value="F:metal ion binding"/>
    <property type="evidence" value="ECO:0007669"/>
    <property type="project" value="UniProtKB-KW"/>
</dbReference>
<evidence type="ECO:0000256" key="3">
    <source>
        <dbReference type="ARBA" id="ARBA00012669"/>
    </source>
</evidence>
<proteinExistence type="predicted"/>
<keyword evidence="6" id="KW-0808">Transferase</keyword>
<keyword evidence="4" id="KW-0004">4Fe-4S</keyword>
<keyword evidence="5" id="KW-0662">Pyridine nucleotide biosynthesis</keyword>
<evidence type="ECO:0000256" key="9">
    <source>
        <dbReference type="ARBA" id="ARBA00023014"/>
    </source>
</evidence>
<evidence type="ECO:0000256" key="5">
    <source>
        <dbReference type="ARBA" id="ARBA00022642"/>
    </source>
</evidence>
<dbReference type="GO" id="GO:0051539">
    <property type="term" value="F:4 iron, 4 sulfur cluster binding"/>
    <property type="evidence" value="ECO:0007669"/>
    <property type="project" value="UniProtKB-KW"/>
</dbReference>
<keyword evidence="9" id="KW-0411">Iron-sulfur</keyword>
<dbReference type="EMBL" id="LCMV01000009">
    <property type="protein sequence ID" value="KKU44258.1"/>
    <property type="molecule type" value="Genomic_DNA"/>
</dbReference>
<dbReference type="UniPathway" id="UPA00253">
    <property type="reaction ID" value="UER00327"/>
</dbReference>
<comment type="pathway">
    <text evidence="2">Cofactor biosynthesis; NAD(+) biosynthesis; quinolinate from iminoaspartate: step 1/1.</text>
</comment>
<dbReference type="GO" id="GO:0008987">
    <property type="term" value="F:quinolinate synthetase A activity"/>
    <property type="evidence" value="ECO:0007669"/>
    <property type="project" value="InterPro"/>
</dbReference>
<name>A0A0G1SQI6_9BACT</name>
<dbReference type="PANTHER" id="PTHR30573:SF0">
    <property type="entry name" value="QUINOLINATE SYNTHASE, CHLOROPLASTIC"/>
    <property type="match status" value="1"/>
</dbReference>
<evidence type="ECO:0000256" key="7">
    <source>
        <dbReference type="ARBA" id="ARBA00022723"/>
    </source>
</evidence>
<evidence type="ECO:0000256" key="8">
    <source>
        <dbReference type="ARBA" id="ARBA00023004"/>
    </source>
</evidence>
<dbReference type="InterPro" id="IPR036094">
    <property type="entry name" value="NadA_sf"/>
</dbReference>
<evidence type="ECO:0000256" key="4">
    <source>
        <dbReference type="ARBA" id="ARBA00022485"/>
    </source>
</evidence>
<dbReference type="PANTHER" id="PTHR30573">
    <property type="entry name" value="QUINOLINATE SYNTHETASE A"/>
    <property type="match status" value="1"/>
</dbReference>
<evidence type="ECO:0000256" key="1">
    <source>
        <dbReference type="ARBA" id="ARBA00001966"/>
    </source>
</evidence>
<dbReference type="Pfam" id="PF02445">
    <property type="entry name" value="NadA"/>
    <property type="match status" value="1"/>
</dbReference>
<feature type="non-terminal residue" evidence="10">
    <location>
        <position position="1"/>
    </location>
</feature>
<evidence type="ECO:0000313" key="11">
    <source>
        <dbReference type="Proteomes" id="UP000034487"/>
    </source>
</evidence>
<dbReference type="AlphaFoldDB" id="A0A0G1SQI6"/>
<dbReference type="PATRIC" id="fig|1618335.3.peg.133"/>
<dbReference type="EC" id="2.5.1.72" evidence="3"/>
<dbReference type="GO" id="GO:0005829">
    <property type="term" value="C:cytosol"/>
    <property type="evidence" value="ECO:0007669"/>
    <property type="project" value="TreeGrafter"/>
</dbReference>
<gene>
    <name evidence="10" type="ORF">UX60_C0009G0001</name>
</gene>
<dbReference type="Proteomes" id="UP000034487">
    <property type="component" value="Unassembled WGS sequence"/>
</dbReference>
<protein>
    <recommendedName>
        <fullName evidence="3">quinolinate synthase</fullName>
        <ecNumber evidence="3">2.5.1.72</ecNumber>
    </recommendedName>
</protein>
<evidence type="ECO:0000256" key="6">
    <source>
        <dbReference type="ARBA" id="ARBA00022679"/>
    </source>
</evidence>
<dbReference type="InterPro" id="IPR003473">
    <property type="entry name" value="NadA"/>
</dbReference>
<keyword evidence="7" id="KW-0479">Metal-binding</keyword>
<comment type="caution">
    <text evidence="10">The sequence shown here is derived from an EMBL/GenBank/DDBJ whole genome shotgun (WGS) entry which is preliminary data.</text>
</comment>
<evidence type="ECO:0000256" key="2">
    <source>
        <dbReference type="ARBA" id="ARBA00005065"/>
    </source>
</evidence>
<accession>A0A0G1SQI6</accession>
<dbReference type="GO" id="GO:0034628">
    <property type="term" value="P:'de novo' NAD+ biosynthetic process from L-aspartate"/>
    <property type="evidence" value="ECO:0007669"/>
    <property type="project" value="TreeGrafter"/>
</dbReference>
<keyword evidence="8" id="KW-0408">Iron</keyword>
<dbReference type="SUPFAM" id="SSF142754">
    <property type="entry name" value="NadA-like"/>
    <property type="match status" value="1"/>
</dbReference>
<comment type="cofactor">
    <cofactor evidence="1">
        <name>[4Fe-4S] cluster</name>
        <dbReference type="ChEBI" id="CHEBI:49883"/>
    </cofactor>
</comment>
<evidence type="ECO:0000313" key="10">
    <source>
        <dbReference type="EMBL" id="KKU44258.1"/>
    </source>
</evidence>
<sequence>KPLNPTIDDVELEIDAGYIAEVNQMLAETNTVALLHNYMKPTVFFGVNGIRGDSLELSRKAAETTATRIIFCGVPFMAETAKIISPDKTVIVPTLEAGCSLADDCRAKDIREYREQFPDLPIVAYINTYADVKAEVDWCCTSGNMINVVKAAMAEMGTKSVVFLPDKYMAGNIARQLGMDLYYPKNDGQAVDYKNKSTVIGGKARCYVHELYTVDHVHQILATDPAARIIIHPEAQPQVIEEVLRHGGVSGSTSQMIKAVETLGPNERAALLTECSLGDNIIARRPDLINNLIRFCNLTCKHMKMTDAKGIYDALKENKYQIEVPDKIRVRAKRSVDRMLSVK</sequence>